<feature type="chain" id="PRO_5012437463" description="Esterase" evidence="4">
    <location>
        <begin position="25"/>
        <end position="307"/>
    </location>
</feature>
<dbReference type="AlphaFoldDB" id="A0A1V2H475"/>
<comment type="caution">
    <text evidence="5">The sequence shown here is derived from an EMBL/GenBank/DDBJ whole genome shotgun (WGS) entry which is preliminary data.</text>
</comment>
<keyword evidence="6" id="KW-1185">Reference proteome</keyword>
<proteinExistence type="inferred from homology"/>
<keyword evidence="2" id="KW-0378">Hydrolase</keyword>
<evidence type="ECO:0000256" key="2">
    <source>
        <dbReference type="ARBA" id="ARBA00022801"/>
    </source>
</evidence>
<reference evidence="5 6" key="1">
    <citation type="submission" date="2016-10" db="EMBL/GenBank/DDBJ databases">
        <title>Draft Genome sequence of Roseomonas sp. strain M3.</title>
        <authorList>
            <person name="Subhash Y."/>
            <person name="Lee S."/>
        </authorList>
    </citation>
    <scope>NUCLEOTIDE SEQUENCE [LARGE SCALE GENOMIC DNA]</scope>
    <source>
        <strain evidence="5 6">M3</strain>
    </source>
</reference>
<dbReference type="GO" id="GO:0016788">
    <property type="term" value="F:hydrolase activity, acting on ester bonds"/>
    <property type="evidence" value="ECO:0007669"/>
    <property type="project" value="TreeGrafter"/>
</dbReference>
<organism evidence="5 6">
    <name type="scientific">Teichococcus deserti</name>
    <dbReference type="NCBI Taxonomy" id="1817963"/>
    <lineage>
        <taxon>Bacteria</taxon>
        <taxon>Pseudomonadati</taxon>
        <taxon>Pseudomonadota</taxon>
        <taxon>Alphaproteobacteria</taxon>
        <taxon>Acetobacterales</taxon>
        <taxon>Roseomonadaceae</taxon>
        <taxon>Roseomonas</taxon>
    </lineage>
</organism>
<evidence type="ECO:0000313" key="6">
    <source>
        <dbReference type="Proteomes" id="UP000188879"/>
    </source>
</evidence>
<dbReference type="PANTHER" id="PTHR40841:SF2">
    <property type="entry name" value="SIDEROPHORE-DEGRADING ESTERASE (EUROFUNG)"/>
    <property type="match status" value="1"/>
</dbReference>
<keyword evidence="4" id="KW-0732">Signal</keyword>
<comment type="similarity">
    <text evidence="1">Belongs to the esterase D family.</text>
</comment>
<dbReference type="InterPro" id="IPR000801">
    <property type="entry name" value="Esterase-like"/>
</dbReference>
<dbReference type="PANTHER" id="PTHR40841">
    <property type="entry name" value="SIDEROPHORE TRIACETYLFUSARININE C ESTERASE"/>
    <property type="match status" value="1"/>
</dbReference>
<evidence type="ECO:0000256" key="3">
    <source>
        <dbReference type="SAM" id="MobiDB-lite"/>
    </source>
</evidence>
<dbReference type="RefSeq" id="WP_076957207.1">
    <property type="nucleotide sequence ID" value="NZ_MLCO01000079.1"/>
</dbReference>
<accession>A0A1V2H475</accession>
<name>A0A1V2H475_9PROT</name>
<feature type="signal peptide" evidence="4">
    <location>
        <begin position="1"/>
        <end position="24"/>
    </location>
</feature>
<dbReference type="InterPro" id="IPR029058">
    <property type="entry name" value="AB_hydrolase_fold"/>
</dbReference>
<dbReference type="EMBL" id="MLCO01000079">
    <property type="protein sequence ID" value="ONG54818.1"/>
    <property type="molecule type" value="Genomic_DNA"/>
</dbReference>
<dbReference type="InterPro" id="IPR052558">
    <property type="entry name" value="Siderophore_Hydrolase_D"/>
</dbReference>
<evidence type="ECO:0000256" key="4">
    <source>
        <dbReference type="SAM" id="SignalP"/>
    </source>
</evidence>
<evidence type="ECO:0000256" key="1">
    <source>
        <dbReference type="ARBA" id="ARBA00005622"/>
    </source>
</evidence>
<protein>
    <recommendedName>
        <fullName evidence="7">Esterase</fullName>
    </recommendedName>
</protein>
<sequence>MPTLPRRAALLALPALLAARSALAQRPAPRPAEVITDPRVETFALRATPEAEPWRIFLGRPAQPAPAGGFPVLFLLDGNATFPLAWHAQEMAPGATPAVLVGIGYPVADSFDIRRRFYDLTPETAAEYLQGRAEPPRTGGQDALLDAITGPLRAEVARRLPVDAGRQALFGHSLGGLCALHAFFTRPEAFGTVIAADPSIWWNNRSILQEQAGFLAGLRAAGGKLNPGIRLLIANSGQRPPRPAGSNPGPGMAGPGGRETAQALRAVAGLTLRYRHMAEETHGSMLPGAVQDALRFFAGDDGVGEPV</sequence>
<feature type="region of interest" description="Disordered" evidence="3">
    <location>
        <begin position="236"/>
        <end position="258"/>
    </location>
</feature>
<evidence type="ECO:0008006" key="7">
    <source>
        <dbReference type="Google" id="ProtNLM"/>
    </source>
</evidence>
<gene>
    <name evidence="5" type="ORF">BKE38_09965</name>
</gene>
<dbReference type="SUPFAM" id="SSF53474">
    <property type="entry name" value="alpha/beta-Hydrolases"/>
    <property type="match status" value="1"/>
</dbReference>
<evidence type="ECO:0000313" key="5">
    <source>
        <dbReference type="EMBL" id="ONG54818.1"/>
    </source>
</evidence>
<dbReference type="OrthoDB" id="5523653at2"/>
<dbReference type="Proteomes" id="UP000188879">
    <property type="component" value="Unassembled WGS sequence"/>
</dbReference>
<dbReference type="Gene3D" id="3.40.50.1820">
    <property type="entry name" value="alpha/beta hydrolase"/>
    <property type="match status" value="1"/>
</dbReference>
<dbReference type="Pfam" id="PF00756">
    <property type="entry name" value="Esterase"/>
    <property type="match status" value="1"/>
</dbReference>